<accession>A0AAV9P4N8</accession>
<evidence type="ECO:0000313" key="1">
    <source>
        <dbReference type="EMBL" id="KAK5167701.1"/>
    </source>
</evidence>
<dbReference type="InterPro" id="IPR036047">
    <property type="entry name" value="F-box-like_dom_sf"/>
</dbReference>
<organism evidence="1 2">
    <name type="scientific">Saxophila tyrrhenica</name>
    <dbReference type="NCBI Taxonomy" id="1690608"/>
    <lineage>
        <taxon>Eukaryota</taxon>
        <taxon>Fungi</taxon>
        <taxon>Dikarya</taxon>
        <taxon>Ascomycota</taxon>
        <taxon>Pezizomycotina</taxon>
        <taxon>Dothideomycetes</taxon>
        <taxon>Dothideomycetidae</taxon>
        <taxon>Mycosphaerellales</taxon>
        <taxon>Extremaceae</taxon>
        <taxon>Saxophila</taxon>
    </lineage>
</organism>
<dbReference type="InterPro" id="IPR032675">
    <property type="entry name" value="LRR_dom_sf"/>
</dbReference>
<proteinExistence type="predicted"/>
<evidence type="ECO:0008006" key="3">
    <source>
        <dbReference type="Google" id="ProtNLM"/>
    </source>
</evidence>
<gene>
    <name evidence="1" type="ORF">LTR77_007400</name>
</gene>
<dbReference type="EMBL" id="JAVRRT010000011">
    <property type="protein sequence ID" value="KAK5167701.1"/>
    <property type="molecule type" value="Genomic_DNA"/>
</dbReference>
<reference evidence="1 2" key="1">
    <citation type="submission" date="2023-08" db="EMBL/GenBank/DDBJ databases">
        <title>Black Yeasts Isolated from many extreme environments.</title>
        <authorList>
            <person name="Coleine C."/>
            <person name="Stajich J.E."/>
            <person name="Selbmann L."/>
        </authorList>
    </citation>
    <scope>NUCLEOTIDE SEQUENCE [LARGE SCALE GENOMIC DNA]</scope>
    <source>
        <strain evidence="1 2">CCFEE 5935</strain>
    </source>
</reference>
<name>A0AAV9P4N8_9PEZI</name>
<dbReference type="RefSeq" id="XP_064657407.1">
    <property type="nucleotide sequence ID" value="XM_064804637.1"/>
</dbReference>
<evidence type="ECO:0000313" key="2">
    <source>
        <dbReference type="Proteomes" id="UP001337655"/>
    </source>
</evidence>
<dbReference type="SUPFAM" id="SSF81383">
    <property type="entry name" value="F-box domain"/>
    <property type="match status" value="1"/>
</dbReference>
<dbReference type="AlphaFoldDB" id="A0AAV9P4N8"/>
<sequence>MEASTLLRGSTSVPNDIPRFVTYTSPVSQYPSVPATNGFSGGAATLPLNLVGLILSHLDDLGDIARVTRTCRLLYYMTLPQLYAKVSLHSYPTIRYTNGRPEGFGSASPFLMALNGLVTKAHAGIVQDFRVYGEWNEVGAEDFAKGRVPDNSMMLNILMRSATDRMTKLRSFSWELDCKPLKPLYQGLGSHSNLTSLSIRFPQTRVPRPSVVIPPMANLRIFRAMEIDPLCYPDDISVLLLSSKKLEDVRLHFSPRMRAEAESSLSWATYFGRVLRAEYHMGLKHFAVQNFYGRNVEGMGDILNYDTCKSVTFLDVFGGARGASANVFLDDTWKQIPPDLTTKFTTMRTNEPAMQHVEMLLRAEAPLENLYIVSQRLGKTGNTPGSGQEMPVTPDDSQPDFEATALGKQYLHAITRCHGSSMKHLLLWDVWHLTQDDLGELIRYCPNLEQLGVGVSSEDSLKTIWLLLPFLHKLKALRLLLPNEVEGQCQNSGHYNNMAQTLGKLNAQNLKWLGVGNMIFKIGPRYDDIDVGGHVVAKVHITEVKIADVQHVEIWGRDCLDIMADPVAPFSP</sequence>
<dbReference type="GeneID" id="89928736"/>
<protein>
    <recommendedName>
        <fullName evidence="3">F-box domain-containing protein</fullName>
    </recommendedName>
</protein>
<keyword evidence="2" id="KW-1185">Reference proteome</keyword>
<dbReference type="Proteomes" id="UP001337655">
    <property type="component" value="Unassembled WGS sequence"/>
</dbReference>
<dbReference type="Gene3D" id="3.80.10.10">
    <property type="entry name" value="Ribonuclease Inhibitor"/>
    <property type="match status" value="1"/>
</dbReference>
<comment type="caution">
    <text evidence="1">The sequence shown here is derived from an EMBL/GenBank/DDBJ whole genome shotgun (WGS) entry which is preliminary data.</text>
</comment>